<dbReference type="InterPro" id="IPR010095">
    <property type="entry name" value="Cas12f1-like_TNB"/>
</dbReference>
<organism evidence="4 5">
    <name type="scientific">Corynebacterium urealyticum</name>
    <dbReference type="NCBI Taxonomy" id="43771"/>
    <lineage>
        <taxon>Bacteria</taxon>
        <taxon>Bacillati</taxon>
        <taxon>Actinomycetota</taxon>
        <taxon>Actinomycetes</taxon>
        <taxon>Mycobacteriales</taxon>
        <taxon>Corynebacteriaceae</taxon>
        <taxon>Corynebacterium</taxon>
    </lineage>
</organism>
<name>A0A2W5BFW0_9CORY</name>
<gene>
    <name evidence="4" type="ORF">DI609_01205</name>
</gene>
<comment type="caution">
    <text evidence="4">The sequence shown here is derived from an EMBL/GenBank/DDBJ whole genome shotgun (WGS) entry which is preliminary data.</text>
</comment>
<dbReference type="GO" id="GO:0003677">
    <property type="term" value="F:DNA binding"/>
    <property type="evidence" value="ECO:0007669"/>
    <property type="project" value="UniProtKB-KW"/>
</dbReference>
<dbReference type="AlphaFoldDB" id="A0A2W5BFW0"/>
<evidence type="ECO:0000259" key="3">
    <source>
        <dbReference type="Pfam" id="PF07282"/>
    </source>
</evidence>
<dbReference type="EMBL" id="QFNY01000014">
    <property type="protein sequence ID" value="PZP03290.1"/>
    <property type="molecule type" value="Genomic_DNA"/>
</dbReference>
<keyword evidence="1" id="KW-0238">DNA-binding</keyword>
<evidence type="ECO:0000313" key="5">
    <source>
        <dbReference type="Proteomes" id="UP000249451"/>
    </source>
</evidence>
<evidence type="ECO:0000256" key="1">
    <source>
        <dbReference type="ARBA" id="ARBA00023125"/>
    </source>
</evidence>
<reference evidence="4 5" key="1">
    <citation type="submission" date="2017-11" db="EMBL/GenBank/DDBJ databases">
        <title>Infants hospitalized years apart are colonized by the same room-sourced microbial strains.</title>
        <authorList>
            <person name="Brooks B."/>
            <person name="Olm M.R."/>
            <person name="Firek B.A."/>
            <person name="Baker R."/>
            <person name="Thomas B.C."/>
            <person name="Morowitz M.J."/>
            <person name="Banfield J.F."/>
        </authorList>
    </citation>
    <scope>NUCLEOTIDE SEQUENCE [LARGE SCALE GENOMIC DNA]</scope>
    <source>
        <strain evidence="4">S2_012_000_R3_87</strain>
    </source>
</reference>
<proteinExistence type="predicted"/>
<feature type="region of interest" description="Disordered" evidence="2">
    <location>
        <begin position="1"/>
        <end position="23"/>
    </location>
</feature>
<feature type="domain" description="Cas12f1-like TNB" evidence="3">
    <location>
        <begin position="39"/>
        <end position="103"/>
    </location>
</feature>
<feature type="region of interest" description="Disordered" evidence="2">
    <location>
        <begin position="133"/>
        <end position="153"/>
    </location>
</feature>
<evidence type="ECO:0000313" key="4">
    <source>
        <dbReference type="EMBL" id="PZP03290.1"/>
    </source>
</evidence>
<sequence>MSKKAKAKIDPNNPGEFLPNGQSAKKSLNRKLQLSALSQLGEFLQYKARLSGGQIIEVDPKNTSRRCSSCGHVAHENRESQAVFVCKKCGHKDNADHNAALNILARALRDHVEEIIDFWGGKHPSVRAYQSDPRGLTAGQHSSMIRKPVCPST</sequence>
<protein>
    <recommendedName>
        <fullName evidence="3">Cas12f1-like TNB domain-containing protein</fullName>
    </recommendedName>
</protein>
<evidence type="ECO:0000256" key="2">
    <source>
        <dbReference type="SAM" id="MobiDB-lite"/>
    </source>
</evidence>
<accession>A0A2W5BFW0</accession>
<dbReference type="Proteomes" id="UP000249451">
    <property type="component" value="Unassembled WGS sequence"/>
</dbReference>
<dbReference type="Pfam" id="PF07282">
    <property type="entry name" value="Cas12f1-like_TNB"/>
    <property type="match status" value="1"/>
</dbReference>